<dbReference type="EMBL" id="UYJE01009336">
    <property type="protein sequence ID" value="VDI72523.1"/>
    <property type="molecule type" value="Genomic_DNA"/>
</dbReference>
<evidence type="ECO:0000256" key="1">
    <source>
        <dbReference type="SAM" id="MobiDB-lite"/>
    </source>
</evidence>
<proteinExistence type="predicted"/>
<feature type="compositionally biased region" description="Polar residues" evidence="1">
    <location>
        <begin position="135"/>
        <end position="156"/>
    </location>
</feature>
<dbReference type="AlphaFoldDB" id="A0A8B6H0P0"/>
<comment type="caution">
    <text evidence="3">The sequence shown here is derived from an EMBL/GenBank/DDBJ whole genome shotgun (WGS) entry which is preliminary data.</text>
</comment>
<evidence type="ECO:0000313" key="3">
    <source>
        <dbReference type="EMBL" id="VDI72523.1"/>
    </source>
</evidence>
<accession>A0A8B6H0P0</accession>
<dbReference type="OrthoDB" id="6134329at2759"/>
<dbReference type="Proteomes" id="UP000596742">
    <property type="component" value="Unassembled WGS sequence"/>
</dbReference>
<feature type="region of interest" description="Disordered" evidence="1">
    <location>
        <begin position="135"/>
        <end position="201"/>
    </location>
</feature>
<protein>
    <recommendedName>
        <fullName evidence="5">Antistasin-like domain-containing protein</fullName>
    </recommendedName>
</protein>
<feature type="chain" id="PRO_5032317046" description="Antistasin-like domain-containing protein" evidence="2">
    <location>
        <begin position="18"/>
        <end position="256"/>
    </location>
</feature>
<feature type="compositionally biased region" description="Low complexity" evidence="1">
    <location>
        <begin position="164"/>
        <end position="189"/>
    </location>
</feature>
<dbReference type="Gene3D" id="2.10.22.10">
    <property type="entry name" value="Antistasin, domain 1"/>
    <property type="match status" value="1"/>
</dbReference>
<gene>
    <name evidence="3" type="ORF">MGAL_10B016618</name>
</gene>
<evidence type="ECO:0000313" key="4">
    <source>
        <dbReference type="Proteomes" id="UP000596742"/>
    </source>
</evidence>
<dbReference type="SUPFAM" id="SSF57262">
    <property type="entry name" value="Leech antihemostatic proteins"/>
    <property type="match status" value="1"/>
</dbReference>
<dbReference type="GO" id="GO:0004857">
    <property type="term" value="F:enzyme inhibitor activity"/>
    <property type="evidence" value="ECO:0007669"/>
    <property type="project" value="InterPro"/>
</dbReference>
<keyword evidence="2" id="KW-0732">Signal</keyword>
<name>A0A8B6H0P0_MYTGA</name>
<dbReference type="InterPro" id="IPR011061">
    <property type="entry name" value="Hirudin/antistatin"/>
</dbReference>
<organism evidence="3 4">
    <name type="scientific">Mytilus galloprovincialis</name>
    <name type="common">Mediterranean mussel</name>
    <dbReference type="NCBI Taxonomy" id="29158"/>
    <lineage>
        <taxon>Eukaryota</taxon>
        <taxon>Metazoa</taxon>
        <taxon>Spiralia</taxon>
        <taxon>Lophotrochozoa</taxon>
        <taxon>Mollusca</taxon>
        <taxon>Bivalvia</taxon>
        <taxon>Autobranchia</taxon>
        <taxon>Pteriomorphia</taxon>
        <taxon>Mytilida</taxon>
        <taxon>Mytiloidea</taxon>
        <taxon>Mytilidae</taxon>
        <taxon>Mytilinae</taxon>
        <taxon>Mytilus</taxon>
    </lineage>
</organism>
<feature type="signal peptide" evidence="2">
    <location>
        <begin position="1"/>
        <end position="17"/>
    </location>
</feature>
<evidence type="ECO:0008006" key="5">
    <source>
        <dbReference type="Google" id="ProtNLM"/>
    </source>
</evidence>
<reference evidence="3" key="1">
    <citation type="submission" date="2018-11" db="EMBL/GenBank/DDBJ databases">
        <authorList>
            <person name="Alioto T."/>
            <person name="Alioto T."/>
        </authorList>
    </citation>
    <scope>NUCLEOTIDE SEQUENCE</scope>
</reference>
<evidence type="ECO:0000256" key="2">
    <source>
        <dbReference type="SAM" id="SignalP"/>
    </source>
</evidence>
<keyword evidence="4" id="KW-1185">Reference proteome</keyword>
<sequence length="256" mass="26322">MGCIHFLIVVGLVFVSGEKHCHKQCLHDTECDHGHYCRVDLEGCHSECTSSRNDLPPPVIGKRNTGCSQVPMFCPQPCMVNRGGCTVCDCNGGVLSTGHNSPFYATNLGKPVQLSQMGPLSGQGNSVNQMGQMSVQSNSVNTGPGSGSLNGPNTPYTGPGSGSLNGPNTPNFNPGNPGGSLPNGFNGPNTGPIQNGGTGGIKLDQILKSTLPPSPVSQTSTLAPTTIKITCAPVRCIAPCNKGVTISKDGCPTCLC</sequence>